<keyword evidence="3" id="KW-1185">Reference proteome</keyword>
<evidence type="ECO:0008006" key="4">
    <source>
        <dbReference type="Google" id="ProtNLM"/>
    </source>
</evidence>
<dbReference type="OrthoDB" id="2111537at2"/>
<keyword evidence="1" id="KW-1133">Transmembrane helix</keyword>
<protein>
    <recommendedName>
        <fullName evidence="4">GRAM domain-containing protein</fullName>
    </recommendedName>
</protein>
<dbReference type="AlphaFoldDB" id="A0A833M993"/>
<organism evidence="2 3">
    <name type="scientific">Alkaliphilus serpentinus</name>
    <dbReference type="NCBI Taxonomy" id="1482731"/>
    <lineage>
        <taxon>Bacteria</taxon>
        <taxon>Bacillati</taxon>
        <taxon>Bacillota</taxon>
        <taxon>Clostridia</taxon>
        <taxon>Peptostreptococcales</taxon>
        <taxon>Natronincolaceae</taxon>
        <taxon>Alkaliphilus</taxon>
    </lineage>
</organism>
<reference evidence="2 3" key="1">
    <citation type="submission" date="2019-10" db="EMBL/GenBank/DDBJ databases">
        <title>Alkaliphilus serpentinus sp. nov. and Alkaliphilus pronyensis sp. nov., two novel anaerobic alkaliphilic species isolated from the serpentinized-hosted hydrothermal field of the Prony Bay (New Caledonia).</title>
        <authorList>
            <person name="Postec A."/>
        </authorList>
    </citation>
    <scope>NUCLEOTIDE SEQUENCE [LARGE SCALE GENOMIC DNA]</scope>
    <source>
        <strain evidence="2 3">LacT</strain>
    </source>
</reference>
<evidence type="ECO:0000313" key="3">
    <source>
        <dbReference type="Proteomes" id="UP000465601"/>
    </source>
</evidence>
<name>A0A833M993_9FIRM</name>
<dbReference type="Proteomes" id="UP000465601">
    <property type="component" value="Unassembled WGS sequence"/>
</dbReference>
<proteinExistence type="predicted"/>
<dbReference type="RefSeq" id="WP_151866690.1">
    <property type="nucleotide sequence ID" value="NZ_WBZB01000044.1"/>
</dbReference>
<evidence type="ECO:0000256" key="1">
    <source>
        <dbReference type="SAM" id="Phobius"/>
    </source>
</evidence>
<accession>A0A833M993</accession>
<dbReference type="EMBL" id="WBZB01000044">
    <property type="protein sequence ID" value="KAB3527280.1"/>
    <property type="molecule type" value="Genomic_DNA"/>
</dbReference>
<comment type="caution">
    <text evidence="2">The sequence shown here is derived from an EMBL/GenBank/DDBJ whole genome shotgun (WGS) entry which is preliminary data.</text>
</comment>
<evidence type="ECO:0000313" key="2">
    <source>
        <dbReference type="EMBL" id="KAB3527280.1"/>
    </source>
</evidence>
<gene>
    <name evidence="2" type="ORF">F8153_12510</name>
</gene>
<keyword evidence="1" id="KW-0472">Membrane</keyword>
<feature type="transmembrane region" description="Helical" evidence="1">
    <location>
        <begin position="6"/>
        <end position="25"/>
    </location>
</feature>
<sequence>MDTIKSISLILAILGLIYLSVNIILRKKAIGVMNKIGKENILLISENANFFGQESVSMQIRGNGTLVLLKDKLYFELLLPKKVIEIPIERIEGIDETRSHLGKSVGSKLVKITYRNDKNSLDSCAWLVRNRKDWMDKIKELIDN</sequence>
<keyword evidence="1" id="KW-0812">Transmembrane</keyword>